<dbReference type="SUPFAM" id="SSF53448">
    <property type="entry name" value="Nucleotide-diphospho-sugar transferases"/>
    <property type="match status" value="1"/>
</dbReference>
<reference evidence="2 3" key="1">
    <citation type="submission" date="2009-01" db="EMBL/GenBank/DDBJ databases">
        <authorList>
            <person name="Fulton L."/>
            <person name="Clifton S."/>
            <person name="Fulton B."/>
            <person name="Xu J."/>
            <person name="Minx P."/>
            <person name="Pepin K.H."/>
            <person name="Johnson M."/>
            <person name="Bhonagiri V."/>
            <person name="Nash W.E."/>
            <person name="Mardis E.R."/>
            <person name="Wilson R.K."/>
        </authorList>
    </citation>
    <scope>NUCLEOTIDE SEQUENCE [LARGE SCALE GENOMIC DNA]</scope>
    <source>
        <strain evidence="2 3">DSM 5476</strain>
    </source>
</reference>
<dbReference type="InterPro" id="IPR001173">
    <property type="entry name" value="Glyco_trans_2-like"/>
</dbReference>
<dbReference type="eggNOG" id="COG1216">
    <property type="taxonomic scope" value="Bacteria"/>
</dbReference>
<keyword evidence="2" id="KW-0328">Glycosyltransferase</keyword>
<dbReference type="EMBL" id="ACEC01000003">
    <property type="protein sequence ID" value="EEG32247.1"/>
    <property type="molecule type" value="Genomic_DNA"/>
</dbReference>
<dbReference type="PANTHER" id="PTHR22916:SF3">
    <property type="entry name" value="UDP-GLCNAC:BETAGAL BETA-1,3-N-ACETYLGLUCOSAMINYLTRANSFERASE-LIKE PROTEIN 1"/>
    <property type="match status" value="1"/>
</dbReference>
<dbReference type="PANTHER" id="PTHR22916">
    <property type="entry name" value="GLYCOSYLTRANSFERASE"/>
    <property type="match status" value="1"/>
</dbReference>
<reference evidence="2 3" key="2">
    <citation type="submission" date="2009-02" db="EMBL/GenBank/DDBJ databases">
        <title>Draft genome sequence of Clostridium methylpentosum (DSM 5476).</title>
        <authorList>
            <person name="Sudarsanam P."/>
            <person name="Ley R."/>
            <person name="Guruge J."/>
            <person name="Turnbaugh P.J."/>
            <person name="Mahowald M."/>
            <person name="Liep D."/>
            <person name="Gordon J."/>
        </authorList>
    </citation>
    <scope>NUCLEOTIDE SEQUENCE [LARGE SCALE GENOMIC DNA]</scope>
    <source>
        <strain evidence="2 3">DSM 5476</strain>
    </source>
</reference>
<accession>C0E8D4</accession>
<dbReference type="GO" id="GO:0016758">
    <property type="term" value="F:hexosyltransferase activity"/>
    <property type="evidence" value="ECO:0007669"/>
    <property type="project" value="UniProtKB-ARBA"/>
</dbReference>
<dbReference type="Proteomes" id="UP000003340">
    <property type="component" value="Unassembled WGS sequence"/>
</dbReference>
<keyword evidence="2" id="KW-0808">Transferase</keyword>
<dbReference type="Pfam" id="PF00535">
    <property type="entry name" value="Glycos_transf_2"/>
    <property type="match status" value="1"/>
</dbReference>
<dbReference type="AlphaFoldDB" id="C0E8D4"/>
<dbReference type="HOGENOM" id="CLU_064280_0_0_9"/>
<evidence type="ECO:0000313" key="2">
    <source>
        <dbReference type="EMBL" id="EEG32247.1"/>
    </source>
</evidence>
<organism evidence="2 3">
    <name type="scientific">[Clostridium] methylpentosum DSM 5476</name>
    <dbReference type="NCBI Taxonomy" id="537013"/>
    <lineage>
        <taxon>Bacteria</taxon>
        <taxon>Bacillati</taxon>
        <taxon>Bacillota</taxon>
        <taxon>Clostridia</taxon>
        <taxon>Eubacteriales</taxon>
        <taxon>Oscillospiraceae</taxon>
        <taxon>Oscillospiraceae incertae sedis</taxon>
    </lineage>
</organism>
<gene>
    <name evidence="2" type="ORF">CLOSTMETH_00080</name>
</gene>
<protein>
    <submittedName>
        <fullName evidence="2">Glycosyltransferase, group 2 family protein</fullName>
        <ecNumber evidence="2">2.4.-.-</ecNumber>
    </submittedName>
</protein>
<comment type="caution">
    <text evidence="2">The sequence shown here is derived from an EMBL/GenBank/DDBJ whole genome shotgun (WGS) entry which is preliminary data.</text>
</comment>
<dbReference type="EC" id="2.4.-.-" evidence="2"/>
<keyword evidence="3" id="KW-1185">Reference proteome</keyword>
<feature type="domain" description="Glycosyltransferase 2-like" evidence="1">
    <location>
        <begin position="10"/>
        <end position="146"/>
    </location>
</feature>
<proteinExistence type="predicted"/>
<dbReference type="Gene3D" id="3.90.550.10">
    <property type="entry name" value="Spore Coat Polysaccharide Biosynthesis Protein SpsA, Chain A"/>
    <property type="match status" value="1"/>
</dbReference>
<sequence length="267" mass="31191">MQYTKNDHTFVVCAYKESEYLERSIQSVLKQTVQSKVILSTSTPNEYITGIAQKYQLPVFVNTGRASIADDWNFGYAQADTELITLCHQDDIYLPEYLETALEELNRTEHPLIFFTDYFEIRNGKFEHDNKLLKIKRLMLLPLRARTFFTSRFVRRRILSFGCCICCPSVTFVKKNLPNPVFRYGMKSNLDWQAWETLSKERGAFVYCKKPLMGHRIHEDSTTSEIIGDSARRVEDLEMFERFWPKGIAKVLSNLYASSEKSNRITK</sequence>
<evidence type="ECO:0000259" key="1">
    <source>
        <dbReference type="Pfam" id="PF00535"/>
    </source>
</evidence>
<dbReference type="STRING" id="537013.CLOSTMETH_00080"/>
<dbReference type="InterPro" id="IPR029044">
    <property type="entry name" value="Nucleotide-diphossugar_trans"/>
</dbReference>
<name>C0E8D4_9FIRM</name>
<evidence type="ECO:0000313" key="3">
    <source>
        <dbReference type="Proteomes" id="UP000003340"/>
    </source>
</evidence>